<evidence type="ECO:0000313" key="1">
    <source>
        <dbReference type="EMBL" id="GMF52361.1"/>
    </source>
</evidence>
<dbReference type="AlphaFoldDB" id="A0A9W6Y123"/>
<comment type="caution">
    <text evidence="1">The sequence shown here is derived from an EMBL/GenBank/DDBJ whole genome shotgun (WGS) entry which is preliminary data.</text>
</comment>
<organism evidence="1 2">
    <name type="scientific">Phytophthora fragariaefolia</name>
    <dbReference type="NCBI Taxonomy" id="1490495"/>
    <lineage>
        <taxon>Eukaryota</taxon>
        <taxon>Sar</taxon>
        <taxon>Stramenopiles</taxon>
        <taxon>Oomycota</taxon>
        <taxon>Peronosporomycetes</taxon>
        <taxon>Peronosporales</taxon>
        <taxon>Peronosporaceae</taxon>
        <taxon>Phytophthora</taxon>
    </lineage>
</organism>
<reference evidence="1" key="1">
    <citation type="submission" date="2023-04" db="EMBL/GenBank/DDBJ databases">
        <title>Phytophthora fragariaefolia NBRC 109709.</title>
        <authorList>
            <person name="Ichikawa N."/>
            <person name="Sato H."/>
            <person name="Tonouchi N."/>
        </authorList>
    </citation>
    <scope>NUCLEOTIDE SEQUENCE</scope>
    <source>
        <strain evidence="1">NBRC 109709</strain>
    </source>
</reference>
<dbReference type="EMBL" id="BSXT01003080">
    <property type="protein sequence ID" value="GMF52361.1"/>
    <property type="molecule type" value="Genomic_DNA"/>
</dbReference>
<name>A0A9W6Y123_9STRA</name>
<gene>
    <name evidence="1" type="ORF">Pfra01_002141400</name>
</gene>
<keyword evidence="2" id="KW-1185">Reference proteome</keyword>
<accession>A0A9W6Y123</accession>
<protein>
    <submittedName>
        <fullName evidence="1">Unnamed protein product</fullName>
    </submittedName>
</protein>
<dbReference type="Proteomes" id="UP001165121">
    <property type="component" value="Unassembled WGS sequence"/>
</dbReference>
<evidence type="ECO:0000313" key="2">
    <source>
        <dbReference type="Proteomes" id="UP001165121"/>
    </source>
</evidence>
<proteinExistence type="predicted"/>
<sequence length="80" mass="8804">MVVTYIYRSKEPREEHLISTSSEDIRDVVDLVTVEAGPAIGSEFADAINAQKSPSYVAIHTPCHGDAKSWGGLDQNDREE</sequence>